<protein>
    <submittedName>
        <fullName evidence="2">Alpha/beta fold hydrolase</fullName>
    </submittedName>
</protein>
<dbReference type="Gene3D" id="3.40.50.1820">
    <property type="entry name" value="alpha/beta hydrolase"/>
    <property type="match status" value="1"/>
</dbReference>
<dbReference type="InterPro" id="IPR000073">
    <property type="entry name" value="AB_hydrolase_1"/>
</dbReference>
<dbReference type="PRINTS" id="PR00111">
    <property type="entry name" value="ABHYDROLASE"/>
</dbReference>
<dbReference type="GO" id="GO:0016787">
    <property type="term" value="F:hydrolase activity"/>
    <property type="evidence" value="ECO:0007669"/>
    <property type="project" value="UniProtKB-KW"/>
</dbReference>
<evidence type="ECO:0000313" key="2">
    <source>
        <dbReference type="EMBL" id="WQH06796.1"/>
    </source>
</evidence>
<dbReference type="RefSeq" id="WP_019920804.1">
    <property type="nucleotide sequence ID" value="NZ_CP140152.1"/>
</dbReference>
<dbReference type="InterPro" id="IPR029058">
    <property type="entry name" value="AB_hydrolase_fold"/>
</dbReference>
<dbReference type="SUPFAM" id="SSF53474">
    <property type="entry name" value="alpha/beta-Hydrolases"/>
    <property type="match status" value="1"/>
</dbReference>
<proteinExistence type="predicted"/>
<evidence type="ECO:0000313" key="3">
    <source>
        <dbReference type="Proteomes" id="UP001326110"/>
    </source>
</evidence>
<name>A0ABZ0Y418_9BURK</name>
<dbReference type="Proteomes" id="UP001326110">
    <property type="component" value="Chromosome"/>
</dbReference>
<reference evidence="2 3" key="1">
    <citation type="submission" date="2023-11" db="EMBL/GenBank/DDBJ databases">
        <title>MicrobeMod: A computational toolkit for identifying prokaryotic methylation and restriction-modification with nanopore sequencing.</title>
        <authorList>
            <person name="Crits-Christoph A."/>
            <person name="Kang S.C."/>
            <person name="Lee H."/>
            <person name="Ostrov N."/>
        </authorList>
    </citation>
    <scope>NUCLEOTIDE SEQUENCE [LARGE SCALE GENOMIC DNA]</scope>
    <source>
        <strain evidence="2 3">ATCC 25935</strain>
    </source>
</reference>
<dbReference type="PANTHER" id="PTHR43798">
    <property type="entry name" value="MONOACYLGLYCEROL LIPASE"/>
    <property type="match status" value="1"/>
</dbReference>
<dbReference type="InterPro" id="IPR050266">
    <property type="entry name" value="AB_hydrolase_sf"/>
</dbReference>
<accession>A0ABZ0Y418</accession>
<gene>
    <name evidence="2" type="ORF">SR858_10840</name>
</gene>
<keyword evidence="3" id="KW-1185">Reference proteome</keyword>
<dbReference type="EMBL" id="CP140152">
    <property type="protein sequence ID" value="WQH06796.1"/>
    <property type="molecule type" value="Genomic_DNA"/>
</dbReference>
<evidence type="ECO:0000259" key="1">
    <source>
        <dbReference type="Pfam" id="PF00561"/>
    </source>
</evidence>
<feature type="domain" description="AB hydrolase-1" evidence="1">
    <location>
        <begin position="39"/>
        <end position="223"/>
    </location>
</feature>
<sequence length="239" mass="26512">MTDRNIRLDLIPGTLCDERMWSRVAPLLDGFDLHHVPLHKARTREQMRELIAAHSAPKTNLVGFSLGAYLAVEYAVAHPERIETLVLIANSCKGLLPTEAEARKRIVGMLEKNAYSGMTRHRLRELLAPAHLEDTSITGVIQDMAVDLGKEVLLAQFTTTIDRVDYMDRLRELPFPVLIVGAEGDQLADADDLRAMAALLPNARLHMIAEDAEEPSGHMVPLEAPVTLAAQMREFLPLA</sequence>
<keyword evidence="2" id="KW-0378">Hydrolase</keyword>
<dbReference type="Pfam" id="PF00561">
    <property type="entry name" value="Abhydrolase_1"/>
    <property type="match status" value="1"/>
</dbReference>
<organism evidence="2 3">
    <name type="scientific">Duganella zoogloeoides</name>
    <dbReference type="NCBI Taxonomy" id="75659"/>
    <lineage>
        <taxon>Bacteria</taxon>
        <taxon>Pseudomonadati</taxon>
        <taxon>Pseudomonadota</taxon>
        <taxon>Betaproteobacteria</taxon>
        <taxon>Burkholderiales</taxon>
        <taxon>Oxalobacteraceae</taxon>
        <taxon>Telluria group</taxon>
        <taxon>Duganella</taxon>
    </lineage>
</organism>